<name>A0A4R2NWK7_9BACL</name>
<dbReference type="Proteomes" id="UP000295416">
    <property type="component" value="Unassembled WGS sequence"/>
</dbReference>
<dbReference type="EMBL" id="SLXK01000020">
    <property type="protein sequence ID" value="TCP26008.1"/>
    <property type="molecule type" value="Genomic_DNA"/>
</dbReference>
<reference evidence="6 7" key="1">
    <citation type="submission" date="2019-03" db="EMBL/GenBank/DDBJ databases">
        <title>Genomic Encyclopedia of Type Strains, Phase IV (KMG-IV): sequencing the most valuable type-strain genomes for metagenomic binning, comparative biology and taxonomic classification.</title>
        <authorList>
            <person name="Goeker M."/>
        </authorList>
    </citation>
    <scope>NUCLEOTIDE SEQUENCE [LARGE SCALE GENOMIC DNA]</scope>
    <source>
        <strain evidence="6 7">DSM 19377</strain>
    </source>
</reference>
<keyword evidence="3 5" id="KW-0777">Teichoic acid biosynthesis</keyword>
<dbReference type="CDD" id="cd06533">
    <property type="entry name" value="Glyco_transf_WecG_TagA"/>
    <property type="match status" value="1"/>
</dbReference>
<evidence type="ECO:0000256" key="3">
    <source>
        <dbReference type="ARBA" id="ARBA00022944"/>
    </source>
</evidence>
<evidence type="ECO:0000313" key="6">
    <source>
        <dbReference type="EMBL" id="TCP26008.1"/>
    </source>
</evidence>
<keyword evidence="4 5" id="KW-0961">Cell wall biogenesis/degradation</keyword>
<dbReference type="PANTHER" id="PTHR34136">
    <property type="match status" value="1"/>
</dbReference>
<evidence type="ECO:0000256" key="4">
    <source>
        <dbReference type="ARBA" id="ARBA00023316"/>
    </source>
</evidence>
<evidence type="ECO:0000256" key="2">
    <source>
        <dbReference type="ARBA" id="ARBA00022679"/>
    </source>
</evidence>
<keyword evidence="2 5" id="KW-0808">Transferase</keyword>
<dbReference type="HAMAP" id="MF_02070">
    <property type="entry name" value="TagA_TarA"/>
    <property type="match status" value="1"/>
</dbReference>
<dbReference type="EC" id="2.4.1.187" evidence="5"/>
<dbReference type="NCBIfam" id="TIGR00696">
    <property type="entry name" value="wecG_tagA_cpsF"/>
    <property type="match status" value="1"/>
</dbReference>
<dbReference type="PANTHER" id="PTHR34136:SF1">
    <property type="entry name" value="UDP-N-ACETYL-D-MANNOSAMINURONIC ACID TRANSFERASE"/>
    <property type="match status" value="1"/>
</dbReference>
<gene>
    <name evidence="6" type="ORF">EV207_12042</name>
</gene>
<dbReference type="OrthoDB" id="9771846at2"/>
<proteinExistence type="inferred from homology"/>
<dbReference type="AlphaFoldDB" id="A0A4R2NWK7"/>
<dbReference type="GO" id="GO:0019350">
    <property type="term" value="P:teichoic acid biosynthetic process"/>
    <property type="evidence" value="ECO:0007669"/>
    <property type="project" value="UniProtKB-UniRule"/>
</dbReference>
<comment type="catalytic activity">
    <reaction evidence="5">
        <text>UDP-N-acetyl-alpha-D-mannosamine + N-acetyl-alpha-D-glucosaminyl-di-trans,octa-cis-undecaprenyl diphosphate = N-acetyl-beta-D-mannosaminyl-(1-&gt;4)-N-acetyl-alpha-D-glucosaminyl di-trans,octa-cis-undecaprenyl diphosphate + UDP + H(+)</text>
        <dbReference type="Rhea" id="RHEA:16053"/>
        <dbReference type="ChEBI" id="CHEBI:15378"/>
        <dbReference type="ChEBI" id="CHEBI:58223"/>
        <dbReference type="ChEBI" id="CHEBI:62959"/>
        <dbReference type="ChEBI" id="CHEBI:68623"/>
        <dbReference type="ChEBI" id="CHEBI:132210"/>
        <dbReference type="EC" id="2.4.1.187"/>
    </reaction>
</comment>
<dbReference type="GO" id="GO:0071555">
    <property type="term" value="P:cell wall organization"/>
    <property type="evidence" value="ECO:0007669"/>
    <property type="project" value="UniProtKB-KW"/>
</dbReference>
<keyword evidence="1 5" id="KW-0328">Glycosyltransferase</keyword>
<comment type="similarity">
    <text evidence="5">Belongs to the glycosyltransferase 26 family. TagA/TarA subfamily.</text>
</comment>
<keyword evidence="7" id="KW-1185">Reference proteome</keyword>
<dbReference type="InterPro" id="IPR004629">
    <property type="entry name" value="WecG_TagA_CpsF"/>
</dbReference>
<dbReference type="InterPro" id="IPR034714">
    <property type="entry name" value="TagA_TarA"/>
</dbReference>
<dbReference type="UniPathway" id="UPA00632"/>
<dbReference type="GO" id="GO:0047244">
    <property type="term" value="F:N-acetylglucosaminyldiphosphoundecaprenol N-acetyl-beta-D-mannosaminyltransferase activity"/>
    <property type="evidence" value="ECO:0007669"/>
    <property type="project" value="UniProtKB-UniRule"/>
</dbReference>
<evidence type="ECO:0000256" key="5">
    <source>
        <dbReference type="HAMAP-Rule" id="MF_02070"/>
    </source>
</evidence>
<comment type="pathway">
    <text evidence="5">Cell wall biogenesis; teichoic acid biosynthesis.</text>
</comment>
<protein>
    <recommendedName>
        <fullName evidence="5">N-acetylglucosaminyldiphosphoundecaprenol N-acetyl-beta-D-mannosaminyltransferase</fullName>
        <ecNumber evidence="5">2.4.1.187</ecNumber>
    </recommendedName>
    <alternativeName>
        <fullName evidence="5">N-acetylmannosaminyltransferase</fullName>
    </alternativeName>
    <alternativeName>
        <fullName evidence="5">UDP-N-acetylmannosamine transferase</fullName>
    </alternativeName>
    <alternativeName>
        <fullName evidence="5">UDP-N-acetylmannosamine:N-acetylglucosaminyl pyrophosphorylundecaprenol N-acetylmannosaminyltransferase</fullName>
    </alternativeName>
</protein>
<evidence type="ECO:0000256" key="1">
    <source>
        <dbReference type="ARBA" id="ARBA00022676"/>
    </source>
</evidence>
<evidence type="ECO:0000313" key="7">
    <source>
        <dbReference type="Proteomes" id="UP000295416"/>
    </source>
</evidence>
<sequence>MGIHFINATMDELQMVLEDRIDRGEKSFVVTANPEILMYSEKDQEYRGILESATMVTPDGAGIILAGKILGKPLKERLAGYDLFLRLLTASAKKGYKVYFLGAQRDVLETAIANAKNEYPGLNVAGYHDGYFQDDSSIVNDLKKLKPDIVFVGLGFPKQEKWINLHLSEMEKGLFIGLGGSFDGLAGKMKRAPEVWQKMNIEWLHRLIQQPSRWRRMLALPVFVGKIFKHKGKKA</sequence>
<dbReference type="Pfam" id="PF03808">
    <property type="entry name" value="Glyco_tran_WecG"/>
    <property type="match status" value="1"/>
</dbReference>
<organism evidence="6 7">
    <name type="scientific">Scopulibacillus darangshiensis</name>
    <dbReference type="NCBI Taxonomy" id="442528"/>
    <lineage>
        <taxon>Bacteria</taxon>
        <taxon>Bacillati</taxon>
        <taxon>Bacillota</taxon>
        <taxon>Bacilli</taxon>
        <taxon>Bacillales</taxon>
        <taxon>Sporolactobacillaceae</taxon>
        <taxon>Scopulibacillus</taxon>
    </lineage>
</organism>
<comment type="caution">
    <text evidence="6">The sequence shown here is derived from an EMBL/GenBank/DDBJ whole genome shotgun (WGS) entry which is preliminary data.</text>
</comment>
<accession>A0A4R2NWK7</accession>
<comment type="function">
    <text evidence="5">Catalyzes the conversion of GlcNAc-PP-undecaprenol into ManNAc-GlcNAc-PP-undecaprenol, the first committed lipid intermediate in the de novo synthesis of teichoic acid.</text>
</comment>